<feature type="transmembrane region" description="Helical" evidence="6">
    <location>
        <begin position="153"/>
        <end position="176"/>
    </location>
</feature>
<protein>
    <submittedName>
        <fullName evidence="7">Uncharacterized membrane protein YbhN (UPF0104 family)</fullName>
    </submittedName>
</protein>
<dbReference type="InterPro" id="IPR022791">
    <property type="entry name" value="L-PG_synthase/AglD"/>
</dbReference>
<gene>
    <name evidence="7" type="ORF">QFZ34_000119</name>
</gene>
<feature type="transmembrane region" description="Helical" evidence="6">
    <location>
        <begin position="237"/>
        <end position="259"/>
    </location>
</feature>
<feature type="transmembrane region" description="Helical" evidence="6">
    <location>
        <begin position="42"/>
        <end position="61"/>
    </location>
</feature>
<keyword evidence="2" id="KW-1003">Cell membrane</keyword>
<proteinExistence type="predicted"/>
<feature type="transmembrane region" description="Helical" evidence="6">
    <location>
        <begin position="81"/>
        <end position="100"/>
    </location>
</feature>
<comment type="caution">
    <text evidence="7">The sequence shown here is derived from an EMBL/GenBank/DDBJ whole genome shotgun (WGS) entry which is preliminary data.</text>
</comment>
<reference evidence="7 8" key="1">
    <citation type="submission" date="2023-07" db="EMBL/GenBank/DDBJ databases">
        <title>Comparative genomics of wheat-associated soil bacteria to identify genetic determinants of phenazine resistance.</title>
        <authorList>
            <person name="Mouncey N."/>
        </authorList>
    </citation>
    <scope>NUCLEOTIDE SEQUENCE [LARGE SCALE GENOMIC DNA]</scope>
    <source>
        <strain evidence="7 8">W4I11</strain>
    </source>
</reference>
<evidence type="ECO:0000313" key="8">
    <source>
        <dbReference type="Proteomes" id="UP001237780"/>
    </source>
</evidence>
<organism evidence="7 8">
    <name type="scientific">Phyllobacterium ifriqiyense</name>
    <dbReference type="NCBI Taxonomy" id="314238"/>
    <lineage>
        <taxon>Bacteria</taxon>
        <taxon>Pseudomonadati</taxon>
        <taxon>Pseudomonadota</taxon>
        <taxon>Alphaproteobacteria</taxon>
        <taxon>Hyphomicrobiales</taxon>
        <taxon>Phyllobacteriaceae</taxon>
        <taxon>Phyllobacterium</taxon>
    </lineage>
</organism>
<keyword evidence="4 6" id="KW-1133">Transmembrane helix</keyword>
<keyword evidence="3 6" id="KW-0812">Transmembrane</keyword>
<accession>A0ABU0S2G1</accession>
<dbReference type="Proteomes" id="UP001237780">
    <property type="component" value="Unassembled WGS sequence"/>
</dbReference>
<feature type="transmembrane region" description="Helical" evidence="6">
    <location>
        <begin position="112"/>
        <end position="141"/>
    </location>
</feature>
<feature type="transmembrane region" description="Helical" evidence="6">
    <location>
        <begin position="279"/>
        <end position="302"/>
    </location>
</feature>
<evidence type="ECO:0000256" key="2">
    <source>
        <dbReference type="ARBA" id="ARBA00022475"/>
    </source>
</evidence>
<feature type="transmembrane region" description="Helical" evidence="6">
    <location>
        <begin position="12"/>
        <end position="35"/>
    </location>
</feature>
<dbReference type="Pfam" id="PF03706">
    <property type="entry name" value="LPG_synthase_TM"/>
    <property type="match status" value="1"/>
</dbReference>
<evidence type="ECO:0000256" key="3">
    <source>
        <dbReference type="ARBA" id="ARBA00022692"/>
    </source>
</evidence>
<dbReference type="PANTHER" id="PTHR40277:SF1">
    <property type="entry name" value="BLL5419 PROTEIN"/>
    <property type="match status" value="1"/>
</dbReference>
<dbReference type="RefSeq" id="WP_307275466.1">
    <property type="nucleotide sequence ID" value="NZ_JAUSZT010000001.1"/>
</dbReference>
<evidence type="ECO:0000256" key="1">
    <source>
        <dbReference type="ARBA" id="ARBA00004651"/>
    </source>
</evidence>
<evidence type="ECO:0000256" key="4">
    <source>
        <dbReference type="ARBA" id="ARBA00022989"/>
    </source>
</evidence>
<keyword evidence="8" id="KW-1185">Reference proteome</keyword>
<dbReference type="PANTHER" id="PTHR40277">
    <property type="entry name" value="BLL5419 PROTEIN"/>
    <property type="match status" value="1"/>
</dbReference>
<dbReference type="EMBL" id="JAUSZT010000001">
    <property type="protein sequence ID" value="MDQ0994942.1"/>
    <property type="molecule type" value="Genomic_DNA"/>
</dbReference>
<evidence type="ECO:0000256" key="6">
    <source>
        <dbReference type="SAM" id="Phobius"/>
    </source>
</evidence>
<sequence>MTSGKYRNFFTPIFGIILLVTVFSVSNTDAILASLGNARLELVFLGLCLIQIQIILSALRWCYTAAQLDHPLPPASAIADYYLGSFLNMVLPGGVVGDMMRAARSRSADRKWSIPVLAVLLERFAGQIALFFVGGLGFILWPFLDAELRPSEALALVLAAIGVLIVIAAVSLLIWLSGSLWWRNFIRKIGRSITVCYGLPYAWLVQGVLSLTIVISYIAVFAMASVAIGAPLPLIGLITAIPLCLLTMVFPITVGGWGTREAAAAVLWPLLGLTGDQGIAASVLYGAIVTLGTLPGLALFIWSTSRRR</sequence>
<comment type="subcellular location">
    <subcellularLocation>
        <location evidence="1">Cell membrane</location>
        <topology evidence="1">Multi-pass membrane protein</topology>
    </subcellularLocation>
</comment>
<keyword evidence="5 6" id="KW-0472">Membrane</keyword>
<evidence type="ECO:0000256" key="5">
    <source>
        <dbReference type="ARBA" id="ARBA00023136"/>
    </source>
</evidence>
<evidence type="ECO:0000313" key="7">
    <source>
        <dbReference type="EMBL" id="MDQ0994942.1"/>
    </source>
</evidence>
<name>A0ABU0S2G1_9HYPH</name>